<proteinExistence type="predicted"/>
<dbReference type="Proteomes" id="UP000041247">
    <property type="component" value="Unassembled WGS sequence"/>
</dbReference>
<organism evidence="2 3">
    <name type="scientific">Xanthomonas graminis pv. poae</name>
    <dbReference type="NCBI Taxonomy" id="227946"/>
    <lineage>
        <taxon>Bacteria</taxon>
        <taxon>Pseudomonadati</taxon>
        <taxon>Pseudomonadota</taxon>
        <taxon>Gammaproteobacteria</taxon>
        <taxon>Lysobacterales</taxon>
        <taxon>Lysobacteraceae</taxon>
        <taxon>Xanthomonas</taxon>
        <taxon>Xanthomonas translucens group</taxon>
        <taxon>Xanthomonas graminis</taxon>
    </lineage>
</organism>
<feature type="chain" id="PRO_5005492945" description="Secreted protein" evidence="1">
    <location>
        <begin position="22"/>
        <end position="134"/>
    </location>
</feature>
<sequence length="134" mass="14098">MRLLSALWSCLLSLAGCQGHATLDLSTDAHRETVVHASERGVAVIFSRTSYRGGLATFRCVDSRSGRCHYQVYAACAAPAAAVGNAAAAACAPRMLQEFDLQVGQRREIGGLPRDFGQCVAAETPAAAQPCMQG</sequence>
<evidence type="ECO:0000313" key="3">
    <source>
        <dbReference type="Proteomes" id="UP000041247"/>
    </source>
</evidence>
<gene>
    <name evidence="2" type="ORF">XTPLMG728_2049</name>
</gene>
<accession>A0A0K2ZXE0</accession>
<dbReference type="RefSeq" id="WP_053841028.1">
    <property type="nucleotide sequence ID" value="NZ_CP076250.1"/>
</dbReference>
<dbReference type="AlphaFoldDB" id="A0A0K2ZXE0"/>
<dbReference type="EMBL" id="CXOK01000055">
    <property type="protein sequence ID" value="CTP88859.1"/>
    <property type="molecule type" value="Genomic_DNA"/>
</dbReference>
<evidence type="ECO:0000256" key="1">
    <source>
        <dbReference type="SAM" id="SignalP"/>
    </source>
</evidence>
<name>A0A0K2ZXE0_9XANT</name>
<evidence type="ECO:0008006" key="4">
    <source>
        <dbReference type="Google" id="ProtNLM"/>
    </source>
</evidence>
<protein>
    <recommendedName>
        <fullName evidence="4">Secreted protein</fullName>
    </recommendedName>
</protein>
<evidence type="ECO:0000313" key="2">
    <source>
        <dbReference type="EMBL" id="CTP88859.1"/>
    </source>
</evidence>
<feature type="signal peptide" evidence="1">
    <location>
        <begin position="1"/>
        <end position="21"/>
    </location>
</feature>
<reference evidence="2 3" key="1">
    <citation type="submission" date="2015-07" db="EMBL/GenBank/DDBJ databases">
        <authorList>
            <person name="Noorani M."/>
        </authorList>
    </citation>
    <scope>NUCLEOTIDE SEQUENCE [LARGE SCALE GENOMIC DNA]</scope>
    <source>
        <strain evidence="2">LMG728</strain>
    </source>
</reference>
<dbReference type="PROSITE" id="PS51257">
    <property type="entry name" value="PROKAR_LIPOPROTEIN"/>
    <property type="match status" value="1"/>
</dbReference>
<keyword evidence="1" id="KW-0732">Signal</keyword>